<dbReference type="SUPFAM" id="SSF53098">
    <property type="entry name" value="Ribonuclease H-like"/>
    <property type="match status" value="1"/>
</dbReference>
<gene>
    <name evidence="2" type="ORF">CSSPTR1EN2_LOCUS7384</name>
</gene>
<evidence type="ECO:0000313" key="3">
    <source>
        <dbReference type="Proteomes" id="UP001497512"/>
    </source>
</evidence>
<name>A0ABP0TTD2_9BRYO</name>
<protein>
    <submittedName>
        <fullName evidence="2">Uncharacterized protein</fullName>
    </submittedName>
</protein>
<dbReference type="Proteomes" id="UP001497512">
    <property type="component" value="Chromosome 14"/>
</dbReference>
<keyword evidence="3" id="KW-1185">Reference proteome</keyword>
<reference evidence="2" key="1">
    <citation type="submission" date="2024-02" db="EMBL/GenBank/DDBJ databases">
        <authorList>
            <consortium name="ELIXIR-Norway"/>
            <consortium name="Elixir Norway"/>
        </authorList>
    </citation>
    <scope>NUCLEOTIDE SEQUENCE</scope>
</reference>
<evidence type="ECO:0000256" key="1">
    <source>
        <dbReference type="SAM" id="MobiDB-lite"/>
    </source>
</evidence>
<accession>A0ABP0TTD2</accession>
<sequence length="499" mass="55762">MRAEYKTVMDEVLGVIRQQRLICFTLDGATDVQGKQVINMMACGPIAFFLEHFTMELRRESASNLLEKLLSAKLRLLNCIRDPAPGFILASGEGDVEIVEEGQIIYMVQTLKSSHLLIQLFDKLCIEKYQNTYALILFMKTRWGTVFYIAQRANKVKAAITALPSEILYSELDIDLPEELKTLVADASYWKGVTGLESLLKTICSCLTYLEGDEATFSSVHACFVAIKLHIVTLPTSVRSALYNDDTAIEKMISLLHHRLATIYLEAHCLAFATDPLFGSMRAAITAKYDGAFLELGKGSINQQSKAALFRIAAGNDELCRQLYTEYGRYVMRPLNADHDFEEVLFKPSELWSLCDDSSYGSLKGPLSAVHCNPAGAVGGERNHKADKRVHCRTRSRMGTNKVETGTAILLNAKQLDRRLSLTRDTPFCHWLHRLAEPGEDDDAAEGETGSGEDDEIGNDDDIMWEFDRIDLQLGVGNIDDALLFEEEVMLEEGNVVFD</sequence>
<organism evidence="2 3">
    <name type="scientific">Sphagnum troendelagicum</name>
    <dbReference type="NCBI Taxonomy" id="128251"/>
    <lineage>
        <taxon>Eukaryota</taxon>
        <taxon>Viridiplantae</taxon>
        <taxon>Streptophyta</taxon>
        <taxon>Embryophyta</taxon>
        <taxon>Bryophyta</taxon>
        <taxon>Sphagnophytina</taxon>
        <taxon>Sphagnopsida</taxon>
        <taxon>Sphagnales</taxon>
        <taxon>Sphagnaceae</taxon>
        <taxon>Sphagnum</taxon>
    </lineage>
</organism>
<evidence type="ECO:0000313" key="2">
    <source>
        <dbReference type="EMBL" id="CAK9204434.1"/>
    </source>
</evidence>
<dbReference type="EMBL" id="OZ019906">
    <property type="protein sequence ID" value="CAK9204434.1"/>
    <property type="molecule type" value="Genomic_DNA"/>
</dbReference>
<proteinExistence type="predicted"/>
<dbReference type="InterPro" id="IPR012337">
    <property type="entry name" value="RNaseH-like_sf"/>
</dbReference>
<feature type="region of interest" description="Disordered" evidence="1">
    <location>
        <begin position="439"/>
        <end position="459"/>
    </location>
</feature>